<gene>
    <name evidence="1" type="ORF">J0M35_05155</name>
</gene>
<comment type="caution">
    <text evidence="1">The sequence shown here is derived from an EMBL/GenBank/DDBJ whole genome shotgun (WGS) entry which is preliminary data.</text>
</comment>
<dbReference type="EMBL" id="JAFLCK010000005">
    <property type="protein sequence ID" value="MBN8659728.1"/>
    <property type="molecule type" value="Genomic_DNA"/>
</dbReference>
<evidence type="ECO:0000313" key="1">
    <source>
        <dbReference type="EMBL" id="MBN8659728.1"/>
    </source>
</evidence>
<protein>
    <submittedName>
        <fullName evidence="1">Tetratricopeptide repeat protein</fullName>
    </submittedName>
</protein>
<reference evidence="1" key="1">
    <citation type="submission" date="2021-02" db="EMBL/GenBank/DDBJ databases">
        <title>Genome-Resolved Metagenomics of a Microbial Community Performing Photosynthetic Biological Nutrient Removal.</title>
        <authorList>
            <person name="Mcdaniel E.A."/>
        </authorList>
    </citation>
    <scope>NUCLEOTIDE SEQUENCE</scope>
    <source>
        <strain evidence="1">UWPOB_OBS1</strain>
    </source>
</reference>
<dbReference type="AlphaFoldDB" id="A0A8J7TM81"/>
<accession>A0A8J7TM81</accession>
<dbReference type="SUPFAM" id="SSF48452">
    <property type="entry name" value="TPR-like"/>
    <property type="match status" value="1"/>
</dbReference>
<dbReference type="InterPro" id="IPR019734">
    <property type="entry name" value="TPR_rpt"/>
</dbReference>
<dbReference type="Pfam" id="PF13424">
    <property type="entry name" value="TPR_12"/>
    <property type="match status" value="1"/>
</dbReference>
<dbReference type="Gene3D" id="1.25.40.10">
    <property type="entry name" value="Tetratricopeptide repeat domain"/>
    <property type="match status" value="1"/>
</dbReference>
<dbReference type="InterPro" id="IPR011990">
    <property type="entry name" value="TPR-like_helical_dom_sf"/>
</dbReference>
<dbReference type="SMART" id="SM00028">
    <property type="entry name" value="TPR"/>
    <property type="match status" value="2"/>
</dbReference>
<evidence type="ECO:0000313" key="2">
    <source>
        <dbReference type="Proteomes" id="UP000664277"/>
    </source>
</evidence>
<sequence length="112" mass="12661">MRNPADVMERAELHEEKGNYAEAERLYKKALSLKCKEVGGQAYDLVPFLYNLGMTQYVNDNFDDALISLNRVLTLLTSQQEEINAEIKEIRNLLCDLTHEAEQASVPMAANA</sequence>
<organism evidence="1 2">
    <name type="scientific">Candidatus Obscuribacter phosphatis</name>
    <dbReference type="NCBI Taxonomy" id="1906157"/>
    <lineage>
        <taxon>Bacteria</taxon>
        <taxon>Bacillati</taxon>
        <taxon>Candidatus Melainabacteria</taxon>
        <taxon>Candidatus Obscuribacterales</taxon>
        <taxon>Candidatus Obscuribacteraceae</taxon>
        <taxon>Candidatus Obscuribacter</taxon>
    </lineage>
</organism>
<proteinExistence type="predicted"/>
<dbReference type="Proteomes" id="UP000664277">
    <property type="component" value="Unassembled WGS sequence"/>
</dbReference>
<name>A0A8J7TM81_9BACT</name>